<comment type="caution">
    <text evidence="1">The sequence shown here is derived from an EMBL/GenBank/DDBJ whole genome shotgun (WGS) entry which is preliminary data.</text>
</comment>
<name>A0A3S5FCH7_9PLAT</name>
<protein>
    <submittedName>
        <fullName evidence="1">Uncharacterized protein</fullName>
    </submittedName>
</protein>
<organism evidence="1 2">
    <name type="scientific">Protopolystoma xenopodis</name>
    <dbReference type="NCBI Taxonomy" id="117903"/>
    <lineage>
        <taxon>Eukaryota</taxon>
        <taxon>Metazoa</taxon>
        <taxon>Spiralia</taxon>
        <taxon>Lophotrochozoa</taxon>
        <taxon>Platyhelminthes</taxon>
        <taxon>Monogenea</taxon>
        <taxon>Polyopisthocotylea</taxon>
        <taxon>Polystomatidea</taxon>
        <taxon>Polystomatidae</taxon>
        <taxon>Protopolystoma</taxon>
    </lineage>
</organism>
<sequence>MVARPTKWWNWTLCWTTRQSSIEKCKSSSRTSSSPTSHACGARLIEALSCHNRFLAPF</sequence>
<keyword evidence="2" id="KW-1185">Reference proteome</keyword>
<dbReference type="AlphaFoldDB" id="A0A3S5FCH7"/>
<evidence type="ECO:0000313" key="1">
    <source>
        <dbReference type="EMBL" id="VEL12619.1"/>
    </source>
</evidence>
<gene>
    <name evidence="1" type="ORF">PXEA_LOCUS6059</name>
</gene>
<accession>A0A3S5FCH7</accession>
<dbReference type="Proteomes" id="UP000784294">
    <property type="component" value="Unassembled WGS sequence"/>
</dbReference>
<dbReference type="EMBL" id="CAAALY010015297">
    <property type="protein sequence ID" value="VEL12619.1"/>
    <property type="molecule type" value="Genomic_DNA"/>
</dbReference>
<reference evidence="1" key="1">
    <citation type="submission" date="2018-11" db="EMBL/GenBank/DDBJ databases">
        <authorList>
            <consortium name="Pathogen Informatics"/>
        </authorList>
    </citation>
    <scope>NUCLEOTIDE SEQUENCE</scope>
</reference>
<proteinExistence type="predicted"/>
<evidence type="ECO:0000313" key="2">
    <source>
        <dbReference type="Proteomes" id="UP000784294"/>
    </source>
</evidence>